<gene>
    <name evidence="1" type="ORF">J2S55_008196</name>
</gene>
<accession>A0ABT9RKS8</accession>
<dbReference type="EMBL" id="JAUSRB010000002">
    <property type="protein sequence ID" value="MDP9868930.1"/>
    <property type="molecule type" value="Genomic_DNA"/>
</dbReference>
<dbReference type="Proteomes" id="UP001230426">
    <property type="component" value="Unassembled WGS sequence"/>
</dbReference>
<sequence length="98" mass="10252">MAREFWADDTSMANAAYAMDESAELFGRHVDALLGSLAGGGRSPWGIGVLGMAVDELNLLVGEACTRLHESMVSAGAGLRDMAAVRRAAERASVIDPS</sequence>
<reference evidence="1 2" key="1">
    <citation type="submission" date="2023-07" db="EMBL/GenBank/DDBJ databases">
        <title>Sequencing the genomes of 1000 actinobacteria strains.</title>
        <authorList>
            <person name="Klenk H.-P."/>
        </authorList>
    </citation>
    <scope>NUCLEOTIDE SEQUENCE [LARGE SCALE GENOMIC DNA]</scope>
    <source>
        <strain evidence="1 2">DSM 44109</strain>
    </source>
</reference>
<comment type="caution">
    <text evidence="1">The sequence shown here is derived from an EMBL/GenBank/DDBJ whole genome shotgun (WGS) entry which is preliminary data.</text>
</comment>
<organism evidence="1 2">
    <name type="scientific">Streptosporangium brasiliense</name>
    <dbReference type="NCBI Taxonomy" id="47480"/>
    <lineage>
        <taxon>Bacteria</taxon>
        <taxon>Bacillati</taxon>
        <taxon>Actinomycetota</taxon>
        <taxon>Actinomycetes</taxon>
        <taxon>Streptosporangiales</taxon>
        <taxon>Streptosporangiaceae</taxon>
        <taxon>Streptosporangium</taxon>
    </lineage>
</organism>
<protein>
    <recommendedName>
        <fullName evidence="3">ESX-1 secretion-associated protein</fullName>
    </recommendedName>
</protein>
<evidence type="ECO:0008006" key="3">
    <source>
        <dbReference type="Google" id="ProtNLM"/>
    </source>
</evidence>
<evidence type="ECO:0000313" key="2">
    <source>
        <dbReference type="Proteomes" id="UP001230426"/>
    </source>
</evidence>
<keyword evidence="2" id="KW-1185">Reference proteome</keyword>
<proteinExistence type="predicted"/>
<evidence type="ECO:0000313" key="1">
    <source>
        <dbReference type="EMBL" id="MDP9868930.1"/>
    </source>
</evidence>
<name>A0ABT9RKS8_9ACTN</name>
<dbReference type="RefSeq" id="WP_306872282.1">
    <property type="nucleotide sequence ID" value="NZ_JAUSRB010000002.1"/>
</dbReference>